<feature type="transmembrane region" description="Helical" evidence="8">
    <location>
        <begin position="198"/>
        <end position="215"/>
    </location>
</feature>
<comment type="subcellular location">
    <subcellularLocation>
        <location evidence="1">Membrane</location>
        <topology evidence="1">Multi-pass membrane protein</topology>
    </subcellularLocation>
</comment>
<keyword evidence="4 8" id="KW-1133">Transmembrane helix</keyword>
<evidence type="ECO:0000256" key="2">
    <source>
        <dbReference type="ARBA" id="ARBA00007018"/>
    </source>
</evidence>
<feature type="transmembrane region" description="Helical" evidence="8">
    <location>
        <begin position="44"/>
        <end position="64"/>
    </location>
</feature>
<evidence type="ECO:0000313" key="10">
    <source>
        <dbReference type="WBParaSite" id="ACRNAN_scaffold3330.g32913.t1"/>
    </source>
</evidence>
<reference evidence="10" key="1">
    <citation type="submission" date="2022-11" db="UniProtKB">
        <authorList>
            <consortium name="WormBaseParasite"/>
        </authorList>
    </citation>
    <scope>IDENTIFICATION</scope>
</reference>
<accession>A0A914DPS2</accession>
<comment type="similarity">
    <text evidence="2">Belongs to the ADIPOR family.</text>
</comment>
<feature type="transmembrane region" description="Helical" evidence="8">
    <location>
        <begin position="71"/>
        <end position="92"/>
    </location>
</feature>
<feature type="transmembrane region" description="Helical" evidence="8">
    <location>
        <begin position="221"/>
        <end position="242"/>
    </location>
</feature>
<feature type="region of interest" description="Disordered" evidence="7">
    <location>
        <begin position="1"/>
        <end position="20"/>
    </location>
</feature>
<evidence type="ECO:0000256" key="7">
    <source>
        <dbReference type="SAM" id="MobiDB-lite"/>
    </source>
</evidence>
<evidence type="ECO:0000256" key="3">
    <source>
        <dbReference type="ARBA" id="ARBA00022692"/>
    </source>
</evidence>
<dbReference type="Proteomes" id="UP000887540">
    <property type="component" value="Unplaced"/>
</dbReference>
<dbReference type="GO" id="GO:0046872">
    <property type="term" value="F:metal ion binding"/>
    <property type="evidence" value="ECO:0007669"/>
    <property type="project" value="UniProtKB-KW"/>
</dbReference>
<feature type="transmembrane region" description="Helical" evidence="8">
    <location>
        <begin position="174"/>
        <end position="191"/>
    </location>
</feature>
<dbReference type="WBParaSite" id="ACRNAN_scaffold3330.g32913.t1">
    <property type="protein sequence ID" value="ACRNAN_scaffold3330.g32913.t1"/>
    <property type="gene ID" value="ACRNAN_scaffold3330.g32913"/>
</dbReference>
<keyword evidence="6" id="KW-0862">Zinc</keyword>
<name>A0A914DPS2_9BILA</name>
<evidence type="ECO:0000256" key="6">
    <source>
        <dbReference type="PIRSR" id="PIRSR604254-1"/>
    </source>
</evidence>
<dbReference type="PANTHER" id="PTHR20855:SF3">
    <property type="entry name" value="LD03007P"/>
    <property type="match status" value="1"/>
</dbReference>
<evidence type="ECO:0000256" key="8">
    <source>
        <dbReference type="SAM" id="Phobius"/>
    </source>
</evidence>
<protein>
    <submittedName>
        <fullName evidence="10">Uncharacterized protein</fullName>
    </submittedName>
</protein>
<dbReference type="AlphaFoldDB" id="A0A914DPS2"/>
<sequence length="260" mass="29701">MSEGCGIVDPDAPEPSEKKRWYMNEKPQREGMYEPTPHEHCANILTHGIAILPSLIIMQVLMSASHRELQYYIMIIYGIATILLFAMSTAYHLAEYLYRPHQSTGFSRKLRYYLHLMDRSTIYFFIAASATPWLALRHCALLGKNLKWIVWVSAILGISYQFKFHERYKTLETVLYFIVSAIPYLGMITMSDRTGLPLMLLGGAVYAIGVVFFKLDGVVPFAHAIWHVHVLLGASIHTYAIYATLLGPDKYNPFPEVDFD</sequence>
<dbReference type="Pfam" id="PF03006">
    <property type="entry name" value="HlyIII"/>
    <property type="match status" value="1"/>
</dbReference>
<feature type="binding site" evidence="6">
    <location>
        <position position="227"/>
    </location>
    <ligand>
        <name>Zn(2+)</name>
        <dbReference type="ChEBI" id="CHEBI:29105"/>
    </ligand>
</feature>
<evidence type="ECO:0000256" key="5">
    <source>
        <dbReference type="ARBA" id="ARBA00023136"/>
    </source>
</evidence>
<feature type="binding site" evidence="6">
    <location>
        <position position="92"/>
    </location>
    <ligand>
        <name>Zn(2+)</name>
        <dbReference type="ChEBI" id="CHEBI:29105"/>
    </ligand>
</feature>
<dbReference type="PANTHER" id="PTHR20855">
    <property type="entry name" value="ADIPOR/PROGESTIN RECEPTOR-RELATED"/>
    <property type="match status" value="1"/>
</dbReference>
<dbReference type="InterPro" id="IPR004254">
    <property type="entry name" value="AdipoR/HlyIII-related"/>
</dbReference>
<organism evidence="9 10">
    <name type="scientific">Acrobeloides nanus</name>
    <dbReference type="NCBI Taxonomy" id="290746"/>
    <lineage>
        <taxon>Eukaryota</taxon>
        <taxon>Metazoa</taxon>
        <taxon>Ecdysozoa</taxon>
        <taxon>Nematoda</taxon>
        <taxon>Chromadorea</taxon>
        <taxon>Rhabditida</taxon>
        <taxon>Tylenchina</taxon>
        <taxon>Cephalobomorpha</taxon>
        <taxon>Cephaloboidea</taxon>
        <taxon>Cephalobidae</taxon>
        <taxon>Acrobeloides</taxon>
    </lineage>
</organism>
<evidence type="ECO:0000313" key="9">
    <source>
        <dbReference type="Proteomes" id="UP000887540"/>
    </source>
</evidence>
<keyword evidence="6" id="KW-0479">Metal-binding</keyword>
<keyword evidence="5 8" id="KW-0472">Membrane</keyword>
<evidence type="ECO:0000256" key="4">
    <source>
        <dbReference type="ARBA" id="ARBA00022989"/>
    </source>
</evidence>
<dbReference type="GO" id="GO:0016020">
    <property type="term" value="C:membrane"/>
    <property type="evidence" value="ECO:0007669"/>
    <property type="project" value="UniProtKB-SubCell"/>
</dbReference>
<evidence type="ECO:0000256" key="1">
    <source>
        <dbReference type="ARBA" id="ARBA00004141"/>
    </source>
</evidence>
<feature type="transmembrane region" description="Helical" evidence="8">
    <location>
        <begin position="112"/>
        <end position="134"/>
    </location>
</feature>
<proteinExistence type="inferred from homology"/>
<keyword evidence="9" id="KW-1185">Reference proteome</keyword>
<feature type="binding site" evidence="6">
    <location>
        <position position="223"/>
    </location>
    <ligand>
        <name>Zn(2+)</name>
        <dbReference type="ChEBI" id="CHEBI:29105"/>
    </ligand>
</feature>
<keyword evidence="3 8" id="KW-0812">Transmembrane</keyword>